<keyword evidence="7 9" id="KW-0414">Isoprene biosynthesis</keyword>
<evidence type="ECO:0000256" key="10">
    <source>
        <dbReference type="RuleBase" id="RU004395"/>
    </source>
</evidence>
<evidence type="ECO:0000256" key="5">
    <source>
        <dbReference type="ARBA" id="ARBA00012579"/>
    </source>
</evidence>
<evidence type="ECO:0000313" key="13">
    <source>
        <dbReference type="Proteomes" id="UP000004931"/>
    </source>
</evidence>
<feature type="binding site" evidence="9">
    <location>
        <begin position="132"/>
        <end position="135"/>
    </location>
    <ligand>
        <name>4-CDP-2-C-methyl-D-erythritol 2-phosphate</name>
        <dbReference type="ChEBI" id="CHEBI:57919"/>
    </ligand>
</feature>
<dbReference type="SUPFAM" id="SSF69765">
    <property type="entry name" value="IpsF-like"/>
    <property type="match status" value="1"/>
</dbReference>
<feature type="binding site" evidence="9">
    <location>
        <position position="8"/>
    </location>
    <ligand>
        <name>a divalent metal cation</name>
        <dbReference type="ChEBI" id="CHEBI:60240"/>
    </ligand>
</feature>
<dbReference type="GO" id="GO:0008685">
    <property type="term" value="F:2-C-methyl-D-erythritol 2,4-cyclodiphosphate synthase activity"/>
    <property type="evidence" value="ECO:0007669"/>
    <property type="project" value="UniProtKB-UniRule"/>
</dbReference>
<evidence type="ECO:0000256" key="2">
    <source>
        <dbReference type="ARBA" id="ARBA00004709"/>
    </source>
</evidence>
<feature type="binding site" evidence="9">
    <location>
        <begin position="8"/>
        <end position="10"/>
    </location>
    <ligand>
        <name>4-CDP-2-C-methyl-D-erythritol 2-phosphate</name>
        <dbReference type="ChEBI" id="CHEBI:57919"/>
    </ligand>
</feature>
<evidence type="ECO:0000256" key="3">
    <source>
        <dbReference type="ARBA" id="ARBA00008480"/>
    </source>
</evidence>
<evidence type="ECO:0000256" key="7">
    <source>
        <dbReference type="ARBA" id="ARBA00023229"/>
    </source>
</evidence>
<dbReference type="FunFam" id="3.30.1330.50:FF:000001">
    <property type="entry name" value="2-C-methyl-D-erythritol 2,4-cyclodiphosphate synthase"/>
    <property type="match status" value="1"/>
</dbReference>
<feature type="binding site" evidence="9">
    <location>
        <position position="42"/>
    </location>
    <ligand>
        <name>a divalent metal cation</name>
        <dbReference type="ChEBI" id="CHEBI:60240"/>
    </ligand>
</feature>
<feature type="binding site" evidence="9">
    <location>
        <position position="10"/>
    </location>
    <ligand>
        <name>a divalent metal cation</name>
        <dbReference type="ChEBI" id="CHEBI:60240"/>
    </ligand>
</feature>
<feature type="binding site" evidence="9">
    <location>
        <begin position="61"/>
        <end position="65"/>
    </location>
    <ligand>
        <name>4-CDP-2-C-methyl-D-erythritol 2-phosphate</name>
        <dbReference type="ChEBI" id="CHEBI:57919"/>
    </ligand>
</feature>
<dbReference type="UniPathway" id="UPA00056">
    <property type="reaction ID" value="UER00095"/>
</dbReference>
<organism evidence="12 13">
    <name type="scientific">marine gamma proteobacterium HTCC2143</name>
    <dbReference type="NCBI Taxonomy" id="247633"/>
    <lineage>
        <taxon>Bacteria</taxon>
        <taxon>Pseudomonadati</taxon>
        <taxon>Pseudomonadota</taxon>
        <taxon>Gammaproteobacteria</taxon>
        <taxon>Cellvibrionales</taxon>
        <taxon>Spongiibacteraceae</taxon>
        <taxon>BD1-7 clade</taxon>
    </lineage>
</organism>
<evidence type="ECO:0000256" key="4">
    <source>
        <dbReference type="ARBA" id="ARBA00011233"/>
    </source>
</evidence>
<comment type="caution">
    <text evidence="12">The sequence shown here is derived from an EMBL/GenBank/DDBJ whole genome shotgun (WGS) entry which is preliminary data.</text>
</comment>
<feature type="site" description="Transition state stabilizer" evidence="9">
    <location>
        <position position="133"/>
    </location>
</feature>
<comment type="function">
    <text evidence="9">Involved in the biosynthesis of isopentenyl diphosphate (IPP) and dimethylallyl diphosphate (DMAPP), two major building blocks of isoprenoid compounds. Catalyzes the conversion of 4-diphosphocytidyl-2-C-methyl-D-erythritol 2-phosphate (CDP-ME2P) to 2-C-methyl-D-erythritol 2,4-cyclodiphosphate (ME-CPP) with a corresponding release of cytidine 5-monophosphate (CMP).</text>
</comment>
<dbReference type="HAMAP" id="MF_00107">
    <property type="entry name" value="IspF"/>
    <property type="match status" value="1"/>
</dbReference>
<feature type="binding site" evidence="9">
    <location>
        <position position="139"/>
    </location>
    <ligand>
        <name>4-CDP-2-C-methyl-D-erythritol 2-phosphate</name>
        <dbReference type="ChEBI" id="CHEBI:57919"/>
    </ligand>
</feature>
<feature type="site" description="Transition state stabilizer" evidence="9">
    <location>
        <position position="34"/>
    </location>
</feature>
<comment type="catalytic activity">
    <reaction evidence="1 9 10">
        <text>4-CDP-2-C-methyl-D-erythritol 2-phosphate = 2-C-methyl-D-erythritol 2,4-cyclic diphosphate + CMP</text>
        <dbReference type="Rhea" id="RHEA:23864"/>
        <dbReference type="ChEBI" id="CHEBI:57919"/>
        <dbReference type="ChEBI" id="CHEBI:58483"/>
        <dbReference type="ChEBI" id="CHEBI:60377"/>
        <dbReference type="EC" id="4.6.1.12"/>
    </reaction>
</comment>
<proteinExistence type="inferred from homology"/>
<comment type="subunit">
    <text evidence="4 9">Homotrimer.</text>
</comment>
<dbReference type="OrthoDB" id="9804336at2"/>
<dbReference type="Pfam" id="PF02542">
    <property type="entry name" value="YgbB"/>
    <property type="match status" value="1"/>
</dbReference>
<dbReference type="EC" id="4.6.1.12" evidence="5 9"/>
<accession>A0YEP3</accession>
<dbReference type="PANTHER" id="PTHR43181">
    <property type="entry name" value="2-C-METHYL-D-ERYTHRITOL 2,4-CYCLODIPHOSPHATE SYNTHASE, CHLOROPLASTIC"/>
    <property type="match status" value="1"/>
</dbReference>
<dbReference type="InterPro" id="IPR020555">
    <property type="entry name" value="MECDP_synthase_CS"/>
</dbReference>
<dbReference type="GO" id="GO:0016114">
    <property type="term" value="P:terpenoid biosynthetic process"/>
    <property type="evidence" value="ECO:0007669"/>
    <property type="project" value="InterPro"/>
</dbReference>
<feature type="binding site" evidence="9">
    <location>
        <begin position="34"/>
        <end position="35"/>
    </location>
    <ligand>
        <name>4-CDP-2-C-methyl-D-erythritol 2-phosphate</name>
        <dbReference type="ChEBI" id="CHEBI:57919"/>
    </ligand>
</feature>
<dbReference type="CDD" id="cd00554">
    <property type="entry name" value="MECDP_synthase"/>
    <property type="match status" value="1"/>
</dbReference>
<dbReference type="PANTHER" id="PTHR43181:SF1">
    <property type="entry name" value="2-C-METHYL-D-ERYTHRITOL 2,4-CYCLODIPHOSPHATE SYNTHASE, CHLOROPLASTIC"/>
    <property type="match status" value="1"/>
</dbReference>
<dbReference type="AlphaFoldDB" id="A0YEP3"/>
<dbReference type="NCBIfam" id="TIGR00151">
    <property type="entry name" value="ispF"/>
    <property type="match status" value="1"/>
</dbReference>
<dbReference type="eggNOG" id="COG0245">
    <property type="taxonomic scope" value="Bacteria"/>
</dbReference>
<evidence type="ECO:0000256" key="8">
    <source>
        <dbReference type="ARBA" id="ARBA00023239"/>
    </source>
</evidence>
<evidence type="ECO:0000256" key="6">
    <source>
        <dbReference type="ARBA" id="ARBA00022723"/>
    </source>
</evidence>
<evidence type="ECO:0000256" key="1">
    <source>
        <dbReference type="ARBA" id="ARBA00000200"/>
    </source>
</evidence>
<feature type="binding site" evidence="9">
    <location>
        <begin position="100"/>
        <end position="106"/>
    </location>
    <ligand>
        <name>4-CDP-2-C-methyl-D-erythritol 2-phosphate</name>
        <dbReference type="ChEBI" id="CHEBI:57919"/>
    </ligand>
</feature>
<keyword evidence="8 9" id="KW-0456">Lyase</keyword>
<comment type="pathway">
    <text evidence="2 9">Isoprenoid biosynthesis; isopentenyl diphosphate biosynthesis via DXP pathway; isopentenyl diphosphate from 1-deoxy-D-xylulose 5-phosphate: step 4/6.</text>
</comment>
<dbReference type="EMBL" id="AAVT01000006">
    <property type="protein sequence ID" value="EAW30879.1"/>
    <property type="molecule type" value="Genomic_DNA"/>
</dbReference>
<evidence type="ECO:0000313" key="12">
    <source>
        <dbReference type="EMBL" id="EAW30879.1"/>
    </source>
</evidence>
<protein>
    <recommendedName>
        <fullName evidence="5 9">2-C-methyl-D-erythritol 2,4-cyclodiphosphate synthase</fullName>
        <shortName evidence="9">MECDP-synthase</shortName>
        <shortName evidence="9">MECPP-synthase</shortName>
        <shortName evidence="9">MECPS</shortName>
        <ecNumber evidence="5 9">4.6.1.12</ecNumber>
    </recommendedName>
</protein>
<evidence type="ECO:0000256" key="9">
    <source>
        <dbReference type="HAMAP-Rule" id="MF_00107"/>
    </source>
</evidence>
<dbReference type="GO" id="GO:0046872">
    <property type="term" value="F:metal ion binding"/>
    <property type="evidence" value="ECO:0007669"/>
    <property type="project" value="UniProtKB-KW"/>
</dbReference>
<name>A0YEP3_9GAMM</name>
<evidence type="ECO:0000259" key="11">
    <source>
        <dbReference type="Pfam" id="PF02542"/>
    </source>
</evidence>
<keyword evidence="6 9" id="KW-0479">Metal-binding</keyword>
<sequence length="157" mass="16696">MRIGHGYDVHRFGEGDHIQMGGVTIPHDRGLVAHSDGDVALHALCDALLGACALGDIGSHFPDTDSRYKNINSRDLLKQVYQLVLSQGYRLANADITIIAQSPKMAPFIEPMRIAIAAAIAVDIGQLSVKATTTETLGFAGRKEGIAVHAVVLLLSA</sequence>
<feature type="binding site" evidence="9">
    <location>
        <begin position="56"/>
        <end position="58"/>
    </location>
    <ligand>
        <name>4-CDP-2-C-methyl-D-erythritol 2-phosphate</name>
        <dbReference type="ChEBI" id="CHEBI:57919"/>
    </ligand>
</feature>
<dbReference type="InterPro" id="IPR003526">
    <property type="entry name" value="MECDP_synthase"/>
</dbReference>
<dbReference type="InterPro" id="IPR036571">
    <property type="entry name" value="MECDP_synthase_sf"/>
</dbReference>
<feature type="domain" description="2-C-methyl-D-erythritol 2,4-cyclodiphosphate synthase" evidence="11">
    <location>
        <begin position="1"/>
        <end position="154"/>
    </location>
</feature>
<dbReference type="PROSITE" id="PS01350">
    <property type="entry name" value="ISPF"/>
    <property type="match status" value="1"/>
</dbReference>
<keyword evidence="13" id="KW-1185">Reference proteome</keyword>
<feature type="binding site" evidence="9">
    <location>
        <position position="142"/>
    </location>
    <ligand>
        <name>4-CDP-2-C-methyl-D-erythritol 2-phosphate</name>
        <dbReference type="ChEBI" id="CHEBI:57919"/>
    </ligand>
</feature>
<dbReference type="GO" id="GO:0019288">
    <property type="term" value="P:isopentenyl diphosphate biosynthetic process, methylerythritol 4-phosphate pathway"/>
    <property type="evidence" value="ECO:0007669"/>
    <property type="project" value="UniProtKB-UniRule"/>
</dbReference>
<comment type="similarity">
    <text evidence="3 9 10">Belongs to the IspF family.</text>
</comment>
<dbReference type="Proteomes" id="UP000004931">
    <property type="component" value="Unassembled WGS sequence"/>
</dbReference>
<reference evidence="12 13" key="1">
    <citation type="journal article" date="2010" name="J. Bacteriol.">
        <title>Genome sequence of the oligotrophic marine Gammaproteobacterium HTCC2143, isolated from the Oregon Coast.</title>
        <authorList>
            <person name="Oh H.M."/>
            <person name="Kang I."/>
            <person name="Ferriera S."/>
            <person name="Giovannoni S.J."/>
            <person name="Cho J.C."/>
        </authorList>
    </citation>
    <scope>NUCLEOTIDE SEQUENCE [LARGE SCALE GENOMIC DNA]</scope>
    <source>
        <strain evidence="12 13">HTCC2143</strain>
    </source>
</reference>
<comment type="cofactor">
    <cofactor evidence="9">
        <name>a divalent metal cation</name>
        <dbReference type="ChEBI" id="CHEBI:60240"/>
    </cofactor>
    <text evidence="9">Binds 1 divalent metal cation per subunit.</text>
</comment>
<dbReference type="Gene3D" id="3.30.1330.50">
    <property type="entry name" value="2-C-methyl-D-erythritol 2,4-cyclodiphosphate synthase"/>
    <property type="match status" value="1"/>
</dbReference>
<dbReference type="STRING" id="247633.GP2143_03109"/>
<gene>
    <name evidence="9" type="primary">ispF</name>
    <name evidence="12" type="ORF">GP2143_03109</name>
</gene>